<evidence type="ECO:0000256" key="10">
    <source>
        <dbReference type="SAM" id="Phobius"/>
    </source>
</evidence>
<dbReference type="AlphaFoldDB" id="A0A3L6L783"/>
<dbReference type="Pfam" id="PF00487">
    <property type="entry name" value="FA_desaturase"/>
    <property type="match status" value="1"/>
</dbReference>
<dbReference type="GO" id="GO:0046513">
    <property type="term" value="P:ceramide biosynthetic process"/>
    <property type="evidence" value="ECO:0007669"/>
    <property type="project" value="TreeGrafter"/>
</dbReference>
<evidence type="ECO:0000256" key="8">
    <source>
        <dbReference type="ARBA" id="ARBA00023136"/>
    </source>
</evidence>
<dbReference type="PIRSF" id="PIRSF017228">
    <property type="entry name" value="Sphnglp_dlt4_des"/>
    <property type="match status" value="1"/>
</dbReference>
<dbReference type="InterPro" id="IPR011388">
    <property type="entry name" value="DES1/DES2"/>
</dbReference>
<comment type="subcellular location">
    <subcellularLocation>
        <location evidence="1">Membrane</location>
        <topology evidence="1">Multi-pass membrane protein</topology>
    </subcellularLocation>
</comment>
<feature type="transmembrane region" description="Helical" evidence="10">
    <location>
        <begin position="113"/>
        <end position="133"/>
    </location>
</feature>
<keyword evidence="4 10" id="KW-0812">Transmembrane</keyword>
<dbReference type="SMART" id="SM01269">
    <property type="entry name" value="Lipid_DES"/>
    <property type="match status" value="1"/>
</dbReference>
<protein>
    <recommendedName>
        <fullName evidence="3">sphingolipid 4-desaturase</fullName>
        <ecNumber evidence="3">1.14.19.17</ecNumber>
    </recommendedName>
</protein>
<dbReference type="EMBL" id="QSBY01000006">
    <property type="protein sequence ID" value="RHW72095.1"/>
    <property type="molecule type" value="Genomic_DNA"/>
</dbReference>
<sequence>MLASQLKTAAEKLTEHCGRDDYYWTTDNEMHAVRRRKMLEKYSSEIKKLYGPDPLTWKIATAVVLFQIFLGSLASSMSWPVFLLTAYAIGGTATHNSFLAVHEITHNLAFRKAVHNELFAIFLNIIVPLPYAMGFKSHHRDHHNYLGWERVDPDLPTALEGKLLSSYIGKFFFVTFQVFFYALRPTLVRKMKITRMHVLNIVAQIIFDVIFYKLFGPWCIIYFFLSLVLGTGWHPLAGHFLTEHYIFQGDGSQETFSYYGPLNWLAWNVGHHVEHHDFPYVPWRHLHKLREIAPEFYENLEVTPSWPLALYDFVFKVNMNPFSRTVRRKGSYLRPDLRSAEVIGKEEN</sequence>
<evidence type="ECO:0000256" key="6">
    <source>
        <dbReference type="ARBA" id="ARBA00023002"/>
    </source>
</evidence>
<evidence type="ECO:0000256" key="3">
    <source>
        <dbReference type="ARBA" id="ARBA00012021"/>
    </source>
</evidence>
<dbReference type="GO" id="GO:0042284">
    <property type="term" value="F:sphingolipid delta-4 desaturase activity"/>
    <property type="evidence" value="ECO:0007669"/>
    <property type="project" value="UniProtKB-UniRule"/>
</dbReference>
<evidence type="ECO:0000256" key="7">
    <source>
        <dbReference type="ARBA" id="ARBA00023098"/>
    </source>
</evidence>
<name>A0A3L6L783_9TRYP</name>
<dbReference type="Pfam" id="PF08557">
    <property type="entry name" value="Lipid_DES"/>
    <property type="match status" value="1"/>
</dbReference>
<evidence type="ECO:0000256" key="9">
    <source>
        <dbReference type="PIRNR" id="PIRNR017228"/>
    </source>
</evidence>
<evidence type="ECO:0000256" key="2">
    <source>
        <dbReference type="ARBA" id="ARBA00006146"/>
    </source>
</evidence>
<feature type="transmembrane region" description="Helical" evidence="10">
    <location>
        <begin position="220"/>
        <end position="241"/>
    </location>
</feature>
<gene>
    <name evidence="12" type="ORF">DPX39_060033200</name>
</gene>
<keyword evidence="8 9" id="KW-0472">Membrane</keyword>
<dbReference type="EC" id="1.14.19.17" evidence="3"/>
<evidence type="ECO:0000256" key="1">
    <source>
        <dbReference type="ARBA" id="ARBA00004141"/>
    </source>
</evidence>
<accession>A0A3L6L783</accession>
<dbReference type="Proteomes" id="UP000266743">
    <property type="component" value="Chromosome 6"/>
</dbReference>
<proteinExistence type="inferred from homology"/>
<dbReference type="PANTHER" id="PTHR12879:SF8">
    <property type="entry name" value="SPHINGOLIPID DELTA(4)-DESATURASE DES1"/>
    <property type="match status" value="1"/>
</dbReference>
<evidence type="ECO:0000259" key="11">
    <source>
        <dbReference type="SMART" id="SM01269"/>
    </source>
</evidence>
<evidence type="ECO:0000256" key="4">
    <source>
        <dbReference type="ARBA" id="ARBA00022692"/>
    </source>
</evidence>
<feature type="transmembrane region" description="Helical" evidence="10">
    <location>
        <begin position="55"/>
        <end position="75"/>
    </location>
</feature>
<dbReference type="CDD" id="cd03508">
    <property type="entry name" value="Delta4-sphingolipid-FADS-like"/>
    <property type="match status" value="1"/>
</dbReference>
<dbReference type="GO" id="GO:0016020">
    <property type="term" value="C:membrane"/>
    <property type="evidence" value="ECO:0007669"/>
    <property type="project" value="UniProtKB-SubCell"/>
</dbReference>
<evidence type="ECO:0000256" key="5">
    <source>
        <dbReference type="ARBA" id="ARBA00022989"/>
    </source>
</evidence>
<dbReference type="InterPro" id="IPR005804">
    <property type="entry name" value="FA_desaturase_dom"/>
</dbReference>
<keyword evidence="6 9" id="KW-0560">Oxidoreductase</keyword>
<dbReference type="PANTHER" id="PTHR12879">
    <property type="entry name" value="SPHINGOLIPID DELTA 4 DESATURASE/C-4 HYDROXYLASE PROTEIN DES2"/>
    <property type="match status" value="1"/>
</dbReference>
<keyword evidence="7 9" id="KW-0443">Lipid metabolism</keyword>
<feature type="transmembrane region" description="Helical" evidence="10">
    <location>
        <begin position="81"/>
        <end position="101"/>
    </location>
</feature>
<evidence type="ECO:0000313" key="12">
    <source>
        <dbReference type="EMBL" id="RHW72095.1"/>
    </source>
</evidence>
<feature type="transmembrane region" description="Helical" evidence="10">
    <location>
        <begin position="164"/>
        <end position="183"/>
    </location>
</feature>
<reference evidence="12" key="1">
    <citation type="submission" date="2018-09" db="EMBL/GenBank/DDBJ databases">
        <title>whole genome sequence of T. equiperdum IVM-t1 strain.</title>
        <authorList>
            <person name="Suganuma K."/>
        </authorList>
    </citation>
    <scope>NUCLEOTIDE SEQUENCE [LARGE SCALE GENOMIC DNA]</scope>
    <source>
        <strain evidence="12">IVM-t1</strain>
    </source>
</reference>
<feature type="domain" description="Sphingolipid delta4-desaturase N-terminal" evidence="11">
    <location>
        <begin position="17"/>
        <end position="56"/>
    </location>
</feature>
<dbReference type="InterPro" id="IPR013866">
    <property type="entry name" value="Sphingolipid_d4-desaturase_N"/>
</dbReference>
<comment type="similarity">
    <text evidence="2 9">Belongs to the fatty acid desaturase type 1 family. DEGS subfamily.</text>
</comment>
<comment type="caution">
    <text evidence="12">The sequence shown here is derived from an EMBL/GenBank/DDBJ whole genome shotgun (WGS) entry which is preliminary data.</text>
</comment>
<keyword evidence="5 10" id="KW-1133">Transmembrane helix</keyword>
<organism evidence="12">
    <name type="scientific">Trypanosoma brucei equiperdum</name>
    <dbReference type="NCBI Taxonomy" id="630700"/>
    <lineage>
        <taxon>Eukaryota</taxon>
        <taxon>Discoba</taxon>
        <taxon>Euglenozoa</taxon>
        <taxon>Kinetoplastea</taxon>
        <taxon>Metakinetoplastina</taxon>
        <taxon>Trypanosomatida</taxon>
        <taxon>Trypanosomatidae</taxon>
        <taxon>Trypanosoma</taxon>
    </lineage>
</organism>